<protein>
    <submittedName>
        <fullName evidence="2">Uncharacterized protein</fullName>
    </submittedName>
</protein>
<name>A0ABS6H0Z0_9PROT</name>
<evidence type="ECO:0000313" key="3">
    <source>
        <dbReference type="Proteomes" id="UP000689967"/>
    </source>
</evidence>
<comment type="caution">
    <text evidence="2">The sequence shown here is derived from an EMBL/GenBank/DDBJ whole genome shotgun (WGS) entry which is preliminary data.</text>
</comment>
<feature type="region of interest" description="Disordered" evidence="1">
    <location>
        <begin position="48"/>
        <end position="67"/>
    </location>
</feature>
<sequence>MAVRTAMVALAALLLGGAGEPPITAWCFGGATGGGGGTRIDAEGSVTNLRRPRAGAPDQETPRGADPAAYRRWSGLLDAAGFDRMPRGNPGNITCGLSRGGRQVIWASPGIPASLPPAVAQVYRELSGWKPD</sequence>
<dbReference type="Proteomes" id="UP000689967">
    <property type="component" value="Unassembled WGS sequence"/>
</dbReference>
<evidence type="ECO:0000313" key="2">
    <source>
        <dbReference type="EMBL" id="MBU8542332.1"/>
    </source>
</evidence>
<proteinExistence type="predicted"/>
<gene>
    <name evidence="2" type="ORF">JJQ90_01365</name>
</gene>
<dbReference type="RefSeq" id="WP_216872675.1">
    <property type="nucleotide sequence ID" value="NZ_JAERQM010000001.1"/>
</dbReference>
<reference evidence="2 3" key="1">
    <citation type="submission" date="2021-01" db="EMBL/GenBank/DDBJ databases">
        <title>Roseomonas sp. nov, a bacterium isolated from an oil production mixture in Yumen Oilfield.</title>
        <authorList>
            <person name="Wu D."/>
        </authorList>
    </citation>
    <scope>NUCLEOTIDE SEQUENCE [LARGE SCALE GENOMIC DNA]</scope>
    <source>
        <strain evidence="2 3">ROY-5-3</strain>
    </source>
</reference>
<dbReference type="EMBL" id="JAERQM010000001">
    <property type="protein sequence ID" value="MBU8542332.1"/>
    <property type="molecule type" value="Genomic_DNA"/>
</dbReference>
<accession>A0ABS6H0Z0</accession>
<evidence type="ECO:0000256" key="1">
    <source>
        <dbReference type="SAM" id="MobiDB-lite"/>
    </source>
</evidence>
<keyword evidence="3" id="KW-1185">Reference proteome</keyword>
<organism evidence="2 3">
    <name type="scientific">Falsiroseomonas oleicola</name>
    <dbReference type="NCBI Taxonomy" id="2801474"/>
    <lineage>
        <taxon>Bacteria</taxon>
        <taxon>Pseudomonadati</taxon>
        <taxon>Pseudomonadota</taxon>
        <taxon>Alphaproteobacteria</taxon>
        <taxon>Acetobacterales</taxon>
        <taxon>Roseomonadaceae</taxon>
        <taxon>Falsiroseomonas</taxon>
    </lineage>
</organism>